<keyword evidence="2" id="KW-0255">Endonuclease</keyword>
<evidence type="ECO:0000313" key="3">
    <source>
        <dbReference type="Proteomes" id="UP001383192"/>
    </source>
</evidence>
<organism evidence="2 3">
    <name type="scientific">Paramarasmius palmivorus</name>
    <dbReference type="NCBI Taxonomy" id="297713"/>
    <lineage>
        <taxon>Eukaryota</taxon>
        <taxon>Fungi</taxon>
        <taxon>Dikarya</taxon>
        <taxon>Basidiomycota</taxon>
        <taxon>Agaricomycotina</taxon>
        <taxon>Agaricomycetes</taxon>
        <taxon>Agaricomycetidae</taxon>
        <taxon>Agaricales</taxon>
        <taxon>Marasmiineae</taxon>
        <taxon>Marasmiaceae</taxon>
        <taxon>Paramarasmius</taxon>
    </lineage>
</organism>
<keyword evidence="3" id="KW-1185">Reference proteome</keyword>
<evidence type="ECO:0000259" key="1">
    <source>
        <dbReference type="Pfam" id="PF12417"/>
    </source>
</evidence>
<proteinExistence type="predicted"/>
<keyword evidence="2" id="KW-0378">Hydrolase</keyword>
<dbReference type="GO" id="GO:0140078">
    <property type="term" value="F:class I DNA-(apurinic or apyrimidinic site) endonuclease activity"/>
    <property type="evidence" value="ECO:0007669"/>
    <property type="project" value="UniProtKB-EC"/>
</dbReference>
<sequence>MVSSSYDEPAHPVKLGVGSFAAVFIIRGGPVAYKEVLDFSDAEVLRREYSFLDAIYRECNVDSFFAVPPSDGHTVMSTFSRPTYAMDRVPAAKHLACLYLPKEIAQLPALCRLYFGKDYTNAPAPRFFNTENFPLDQSRYMRLCSEFPDILSPLNEVVEGMGEMLARLHFKASVDARNVEFVLGDGAGGFTFFLIDFNQVRPWTPSIDNIHELVSAFFVNDPYYPRPRSSDATYVKFRHAYLEACNDESRFLGGAFIEAIEAKQKDKDTAFQG</sequence>
<feature type="domain" description="DUF3669" evidence="1">
    <location>
        <begin position="194"/>
        <end position="245"/>
    </location>
</feature>
<dbReference type="InterPro" id="IPR022137">
    <property type="entry name" value="Znf_prot_DUF3669"/>
</dbReference>
<dbReference type="Proteomes" id="UP001383192">
    <property type="component" value="Unassembled WGS sequence"/>
</dbReference>
<gene>
    <name evidence="2" type="primary">APN2_2</name>
    <name evidence="2" type="ORF">VNI00_015279</name>
</gene>
<keyword evidence="2" id="KW-0456">Lyase</keyword>
<dbReference type="Pfam" id="PF12417">
    <property type="entry name" value="DUF3669"/>
    <property type="match status" value="1"/>
</dbReference>
<dbReference type="PANTHER" id="PTHR40780">
    <property type="entry name" value="DUF3669 DOMAIN-CONTAINING PROTEIN"/>
    <property type="match status" value="1"/>
</dbReference>
<keyword evidence="2" id="KW-0540">Nuclease</keyword>
<reference evidence="2 3" key="1">
    <citation type="submission" date="2024-01" db="EMBL/GenBank/DDBJ databases">
        <title>A draft genome for a cacao thread blight-causing isolate of Paramarasmius palmivorus.</title>
        <authorList>
            <person name="Baruah I.K."/>
            <person name="Bukari Y."/>
            <person name="Amoako-Attah I."/>
            <person name="Meinhardt L.W."/>
            <person name="Bailey B.A."/>
            <person name="Cohen S.P."/>
        </authorList>
    </citation>
    <scope>NUCLEOTIDE SEQUENCE [LARGE SCALE GENOMIC DNA]</scope>
    <source>
        <strain evidence="2 3">GH-12</strain>
    </source>
</reference>
<dbReference type="EMBL" id="JAYKXP010000097">
    <property type="protein sequence ID" value="KAK7027316.1"/>
    <property type="molecule type" value="Genomic_DNA"/>
</dbReference>
<accession>A0AAW0BLI7</accession>
<comment type="caution">
    <text evidence="2">The sequence shown here is derived from an EMBL/GenBank/DDBJ whole genome shotgun (WGS) entry which is preliminary data.</text>
</comment>
<dbReference type="EC" id="4.2.99.18" evidence="2"/>
<protein>
    <submittedName>
        <fullName evidence="2">Class II abasic (AP) endonuclease</fullName>
        <ecNumber evidence="2">4.2.99.18</ecNumber>
    </submittedName>
</protein>
<name>A0AAW0BLI7_9AGAR</name>
<dbReference type="PANTHER" id="PTHR40780:SF2">
    <property type="entry name" value="DUF3669 DOMAIN-CONTAINING PROTEIN"/>
    <property type="match status" value="1"/>
</dbReference>
<dbReference type="AlphaFoldDB" id="A0AAW0BLI7"/>
<evidence type="ECO:0000313" key="2">
    <source>
        <dbReference type="EMBL" id="KAK7027316.1"/>
    </source>
</evidence>